<dbReference type="EMBL" id="BMKX01000004">
    <property type="protein sequence ID" value="GGJ60954.1"/>
    <property type="molecule type" value="Genomic_DNA"/>
</dbReference>
<comment type="caution">
    <text evidence="1">The sequence shown here is derived from an EMBL/GenBank/DDBJ whole genome shotgun (WGS) entry which is preliminary data.</text>
</comment>
<sequence>MANTNYAQWKVLHYMWDSVQDFKARWNGFAGVHTIAFADNQPSIDIYVNEFVAEQKHSTQTVFFTGAVSNRNGKKGPFFSGLGICFNSKLPLIAIADPTLDDDMEVGLGWYLGGPNDSYEKNLNNLLVAVQELLSRELIFVGGSGGGFAALNFARSFSGDCSVLAWNPQTDIYEYSERFVKAFLKSRFGFAHASLAKQDWKEFCKIRTDGRISTDVLEARTLTNPRRLIYLQNKSDWHRESHLAPLWKLHTEDPIVDGTNRIDENHLILVDEFAEGHAPPSSKLIASILRQLMDPLKTVETIVFAESVEA</sequence>
<organism evidence="1 2">
    <name type="scientific">Glutamicibacter ardleyensis</name>
    <dbReference type="NCBI Taxonomy" id="225894"/>
    <lineage>
        <taxon>Bacteria</taxon>
        <taxon>Bacillati</taxon>
        <taxon>Actinomycetota</taxon>
        <taxon>Actinomycetes</taxon>
        <taxon>Micrococcales</taxon>
        <taxon>Micrococcaceae</taxon>
        <taxon>Glutamicibacter</taxon>
    </lineage>
</organism>
<dbReference type="GeneID" id="303304328"/>
<reference evidence="2" key="1">
    <citation type="journal article" date="2019" name="Int. J. Syst. Evol. Microbiol.">
        <title>The Global Catalogue of Microorganisms (GCM) 10K type strain sequencing project: providing services to taxonomists for standard genome sequencing and annotation.</title>
        <authorList>
            <consortium name="The Broad Institute Genomics Platform"/>
            <consortium name="The Broad Institute Genome Sequencing Center for Infectious Disease"/>
            <person name="Wu L."/>
            <person name="Ma J."/>
        </authorList>
    </citation>
    <scope>NUCLEOTIDE SEQUENCE [LARGE SCALE GENOMIC DNA]</scope>
    <source>
        <strain evidence="2">CGMCC 1.3685</strain>
    </source>
</reference>
<evidence type="ECO:0000313" key="2">
    <source>
        <dbReference type="Proteomes" id="UP000606115"/>
    </source>
</evidence>
<proteinExistence type="predicted"/>
<name>A0ABQ2DKK8_9MICC</name>
<keyword evidence="2" id="KW-1185">Reference proteome</keyword>
<evidence type="ECO:0008006" key="3">
    <source>
        <dbReference type="Google" id="ProtNLM"/>
    </source>
</evidence>
<accession>A0ABQ2DKK8</accession>
<gene>
    <name evidence="1" type="ORF">GCM10007173_19670</name>
</gene>
<dbReference type="Proteomes" id="UP000606115">
    <property type="component" value="Unassembled WGS sequence"/>
</dbReference>
<evidence type="ECO:0000313" key="1">
    <source>
        <dbReference type="EMBL" id="GGJ60954.1"/>
    </source>
</evidence>
<dbReference type="RefSeq" id="WP_188685408.1">
    <property type="nucleotide sequence ID" value="NZ_BMKX01000004.1"/>
</dbReference>
<protein>
    <recommendedName>
        <fullName evidence="3">Alpha/beta hydrolase</fullName>
    </recommendedName>
</protein>